<gene>
    <name evidence="2" type="ORF">ONB1V03_LOCUS19471</name>
</gene>
<evidence type="ECO:0000313" key="3">
    <source>
        <dbReference type="Proteomes" id="UP000728032"/>
    </source>
</evidence>
<proteinExistence type="predicted"/>
<organism evidence="2">
    <name type="scientific">Oppiella nova</name>
    <dbReference type="NCBI Taxonomy" id="334625"/>
    <lineage>
        <taxon>Eukaryota</taxon>
        <taxon>Metazoa</taxon>
        <taxon>Ecdysozoa</taxon>
        <taxon>Arthropoda</taxon>
        <taxon>Chelicerata</taxon>
        <taxon>Arachnida</taxon>
        <taxon>Acari</taxon>
        <taxon>Acariformes</taxon>
        <taxon>Sarcoptiformes</taxon>
        <taxon>Oribatida</taxon>
        <taxon>Brachypylina</taxon>
        <taxon>Oppioidea</taxon>
        <taxon>Oppiidae</taxon>
        <taxon>Oppiella</taxon>
    </lineage>
</organism>
<sequence>SKLKAKLKQSDSGNNNAIKSSSSCSVGSVGGGSARPPAPPPRPLNVTISETNKANEFNESIATTKANNSPNTDDNHSSEYYVYQNDTKSLATDDKPLDALALPLVDTNVTQFDDKHGPNQRRDVSLDKCLNGNKKVSKTSYRIKNNLLRNTVNIGAHHEYMNMSPSDTESAKRDPLIDYDLVPSGIPVPINSLRATKKHALPKHSLKVVPEYEYDYDIPKCSQLGAKS</sequence>
<dbReference type="AlphaFoldDB" id="A0A7R9QZC6"/>
<evidence type="ECO:0000256" key="1">
    <source>
        <dbReference type="SAM" id="MobiDB-lite"/>
    </source>
</evidence>
<feature type="region of interest" description="Disordered" evidence="1">
    <location>
        <begin position="1"/>
        <end position="49"/>
    </location>
</feature>
<name>A0A7R9QZC6_9ACAR</name>
<feature type="non-terminal residue" evidence="2">
    <location>
        <position position="228"/>
    </location>
</feature>
<dbReference type="EMBL" id="OC944746">
    <property type="protein sequence ID" value="CAD7662911.1"/>
    <property type="molecule type" value="Genomic_DNA"/>
</dbReference>
<feature type="compositionally biased region" description="Polar residues" evidence="1">
    <location>
        <begin position="10"/>
        <end position="19"/>
    </location>
</feature>
<evidence type="ECO:0000313" key="2">
    <source>
        <dbReference type="EMBL" id="CAD7662911.1"/>
    </source>
</evidence>
<dbReference type="EMBL" id="CAJPVJ010029921">
    <property type="protein sequence ID" value="CAG2180048.1"/>
    <property type="molecule type" value="Genomic_DNA"/>
</dbReference>
<feature type="non-terminal residue" evidence="2">
    <location>
        <position position="1"/>
    </location>
</feature>
<protein>
    <submittedName>
        <fullName evidence="2">Uncharacterized protein</fullName>
    </submittedName>
</protein>
<keyword evidence="3" id="KW-1185">Reference proteome</keyword>
<dbReference type="Proteomes" id="UP000728032">
    <property type="component" value="Unassembled WGS sequence"/>
</dbReference>
<accession>A0A7R9QZC6</accession>
<reference evidence="2" key="1">
    <citation type="submission" date="2020-11" db="EMBL/GenBank/DDBJ databases">
        <authorList>
            <person name="Tran Van P."/>
        </authorList>
    </citation>
    <scope>NUCLEOTIDE SEQUENCE</scope>
</reference>
<dbReference type="OrthoDB" id="10582777at2759"/>